<evidence type="ECO:0000256" key="4">
    <source>
        <dbReference type="ARBA" id="ARBA00022481"/>
    </source>
</evidence>
<keyword evidence="7" id="KW-1133">Transmembrane helix</keyword>
<keyword evidence="4" id="KW-0488">Methylation</keyword>
<dbReference type="Pfam" id="PF07963">
    <property type="entry name" value="N_methyl"/>
    <property type="match status" value="1"/>
</dbReference>
<sequence length="161" mass="17594">MLSGHSRGFTLWESLIVLLILSVIAALSFPNLRHWQIRMQENAEARALLAAFQQARSEAARSNGRAFLEFTPAEEPPAQTRGGYRILATDSAGQLREIQAFTPLRALHLEGVGFAQGSARAGFDFRGMPTHGSGTLSLRSPHNGSVHRLTMTLYGAVRLNP</sequence>
<dbReference type="InterPro" id="IPR022346">
    <property type="entry name" value="T2SS_GspH"/>
</dbReference>
<dbReference type="InterPro" id="IPR045584">
    <property type="entry name" value="Pilin-like"/>
</dbReference>
<proteinExistence type="inferred from homology"/>
<comment type="subcellular location">
    <subcellularLocation>
        <location evidence="1">Cell inner membrane</location>
        <topology evidence="1">Single-pass membrane protein</topology>
    </subcellularLocation>
</comment>
<keyword evidence="8" id="KW-0472">Membrane</keyword>
<dbReference type="AlphaFoldDB" id="A0A0C2EA29"/>
<evidence type="ECO:0000259" key="11">
    <source>
        <dbReference type="Pfam" id="PF12019"/>
    </source>
</evidence>
<dbReference type="Pfam" id="PF12019">
    <property type="entry name" value="GspH"/>
    <property type="match status" value="1"/>
</dbReference>
<keyword evidence="3" id="KW-1003">Cell membrane</keyword>
<dbReference type="Proteomes" id="UP000035068">
    <property type="component" value="Unassembled WGS sequence"/>
</dbReference>
<dbReference type="EMBL" id="JWJD01000011">
    <property type="protein sequence ID" value="KIH75448.1"/>
    <property type="molecule type" value="Genomic_DNA"/>
</dbReference>
<dbReference type="Gene3D" id="3.30.700.10">
    <property type="entry name" value="Glycoprotein, Type 4 Pilin"/>
    <property type="match status" value="1"/>
</dbReference>
<dbReference type="InterPro" id="IPR012902">
    <property type="entry name" value="N_methyl_site"/>
</dbReference>
<evidence type="ECO:0000256" key="2">
    <source>
        <dbReference type="ARBA" id="ARBA00021549"/>
    </source>
</evidence>
<evidence type="ECO:0000256" key="7">
    <source>
        <dbReference type="ARBA" id="ARBA00022989"/>
    </source>
</evidence>
<feature type="domain" description="General secretion pathway GspH" evidence="11">
    <location>
        <begin position="44"/>
        <end position="150"/>
    </location>
</feature>
<evidence type="ECO:0000313" key="12">
    <source>
        <dbReference type="EMBL" id="KIH75448.1"/>
    </source>
</evidence>
<dbReference type="GO" id="GO:0015627">
    <property type="term" value="C:type II protein secretion system complex"/>
    <property type="evidence" value="ECO:0007669"/>
    <property type="project" value="InterPro"/>
</dbReference>
<accession>A0A0C2EA29</accession>
<protein>
    <recommendedName>
        <fullName evidence="2">Type II secretion system protein H</fullName>
    </recommendedName>
    <alternativeName>
        <fullName evidence="10">General secretion pathway protein H</fullName>
    </alternativeName>
</protein>
<comment type="caution">
    <text evidence="12">The sequence shown here is derived from an EMBL/GenBank/DDBJ whole genome shotgun (WGS) entry which is preliminary data.</text>
</comment>
<dbReference type="GO" id="GO:0015628">
    <property type="term" value="P:protein secretion by the type II secretion system"/>
    <property type="evidence" value="ECO:0007669"/>
    <property type="project" value="InterPro"/>
</dbReference>
<comment type="similarity">
    <text evidence="9">Belongs to the GSP H family.</text>
</comment>
<evidence type="ECO:0000256" key="5">
    <source>
        <dbReference type="ARBA" id="ARBA00022519"/>
    </source>
</evidence>
<evidence type="ECO:0000256" key="6">
    <source>
        <dbReference type="ARBA" id="ARBA00022692"/>
    </source>
</evidence>
<evidence type="ECO:0000313" key="13">
    <source>
        <dbReference type="Proteomes" id="UP000035068"/>
    </source>
</evidence>
<keyword evidence="5" id="KW-0997">Cell inner membrane</keyword>
<reference evidence="12 13" key="1">
    <citation type="submission" date="2014-12" db="EMBL/GenBank/DDBJ databases">
        <title>Genomes of Geoalkalibacter ferrihydriticus and Geoalkalibacter subterraneus, two haloalkaliphilic metal-reducing members of the Geobacteraceae.</title>
        <authorList>
            <person name="Badalamenti J.P."/>
            <person name="Torres C.I."/>
            <person name="Krajmalnik-Brown R."/>
            <person name="Bond D.R."/>
        </authorList>
    </citation>
    <scope>NUCLEOTIDE SEQUENCE [LARGE SCALE GENOMIC DNA]</scope>
    <source>
        <strain evidence="12 13">DSM 17813</strain>
    </source>
</reference>
<gene>
    <name evidence="12" type="ORF">GFER_16860</name>
</gene>
<evidence type="ECO:0000256" key="3">
    <source>
        <dbReference type="ARBA" id="ARBA00022475"/>
    </source>
</evidence>
<evidence type="ECO:0000256" key="8">
    <source>
        <dbReference type="ARBA" id="ARBA00023136"/>
    </source>
</evidence>
<name>A0A0C2EA29_9BACT</name>
<dbReference type="NCBIfam" id="TIGR02532">
    <property type="entry name" value="IV_pilin_GFxxxE"/>
    <property type="match status" value="1"/>
</dbReference>
<evidence type="ECO:0000256" key="9">
    <source>
        <dbReference type="ARBA" id="ARBA00025772"/>
    </source>
</evidence>
<keyword evidence="6" id="KW-0812">Transmembrane</keyword>
<organism evidence="12 13">
    <name type="scientific">Geoalkalibacter ferrihydriticus DSM 17813</name>
    <dbReference type="NCBI Taxonomy" id="1121915"/>
    <lineage>
        <taxon>Bacteria</taxon>
        <taxon>Pseudomonadati</taxon>
        <taxon>Thermodesulfobacteriota</taxon>
        <taxon>Desulfuromonadia</taxon>
        <taxon>Desulfuromonadales</taxon>
        <taxon>Geoalkalibacteraceae</taxon>
        <taxon>Geoalkalibacter</taxon>
    </lineage>
</organism>
<dbReference type="SUPFAM" id="SSF54523">
    <property type="entry name" value="Pili subunits"/>
    <property type="match status" value="1"/>
</dbReference>
<dbReference type="GO" id="GO:0005886">
    <property type="term" value="C:plasma membrane"/>
    <property type="evidence" value="ECO:0007669"/>
    <property type="project" value="UniProtKB-SubCell"/>
</dbReference>
<evidence type="ECO:0000256" key="10">
    <source>
        <dbReference type="ARBA" id="ARBA00030775"/>
    </source>
</evidence>
<evidence type="ECO:0000256" key="1">
    <source>
        <dbReference type="ARBA" id="ARBA00004377"/>
    </source>
</evidence>
<keyword evidence="13" id="KW-1185">Reference proteome</keyword>